<keyword evidence="3" id="KW-1185">Reference proteome</keyword>
<dbReference type="EMBL" id="RAQK01000001">
    <property type="protein sequence ID" value="RKE96165.1"/>
    <property type="molecule type" value="Genomic_DNA"/>
</dbReference>
<dbReference type="SMART" id="SM01034">
    <property type="entry name" value="BLUF"/>
    <property type="match status" value="1"/>
</dbReference>
<dbReference type="Gene3D" id="3.30.70.100">
    <property type="match status" value="1"/>
</dbReference>
<dbReference type="Proteomes" id="UP000284407">
    <property type="component" value="Unassembled WGS sequence"/>
</dbReference>
<dbReference type="InterPro" id="IPR007024">
    <property type="entry name" value="BLUF_domain"/>
</dbReference>
<dbReference type="PROSITE" id="PS50925">
    <property type="entry name" value="BLUF"/>
    <property type="match status" value="1"/>
</dbReference>
<feature type="domain" description="BLUF" evidence="1">
    <location>
        <begin position="4"/>
        <end position="94"/>
    </location>
</feature>
<sequence length="139" mass="15813">MTELVQIIYVSQPFGYDIPTLNGILLESRRNNSRDGISGALICRHDIYFQLIEGPETKVQAAFERIKRDDRHLDMKTLVSANVTNRIFADWAMLHDPATSLIWTEKEISAGILDNTTEVDIRHMFETLAEDVKKNGPPV</sequence>
<comment type="caution">
    <text evidence="2">The sequence shown here is derived from an EMBL/GenBank/DDBJ whole genome shotgun (WGS) entry which is preliminary data.</text>
</comment>
<dbReference type="AlphaFoldDB" id="A0A420DPI8"/>
<organism evidence="2 3">
    <name type="scientific">Sulfitobacter guttiformis</name>
    <dbReference type="NCBI Taxonomy" id="74349"/>
    <lineage>
        <taxon>Bacteria</taxon>
        <taxon>Pseudomonadati</taxon>
        <taxon>Pseudomonadota</taxon>
        <taxon>Alphaproteobacteria</taxon>
        <taxon>Rhodobacterales</taxon>
        <taxon>Roseobacteraceae</taxon>
        <taxon>Sulfitobacter</taxon>
    </lineage>
</organism>
<proteinExistence type="predicted"/>
<gene>
    <name evidence="2" type="ORF">C8N30_0718</name>
</gene>
<evidence type="ECO:0000259" key="1">
    <source>
        <dbReference type="PROSITE" id="PS50925"/>
    </source>
</evidence>
<dbReference type="GO" id="GO:0071949">
    <property type="term" value="F:FAD binding"/>
    <property type="evidence" value="ECO:0007669"/>
    <property type="project" value="InterPro"/>
</dbReference>
<evidence type="ECO:0000313" key="3">
    <source>
        <dbReference type="Proteomes" id="UP000284407"/>
    </source>
</evidence>
<name>A0A420DPI8_9RHOB</name>
<reference evidence="2 3" key="1">
    <citation type="submission" date="2018-09" db="EMBL/GenBank/DDBJ databases">
        <title>Genomic Encyclopedia of Archaeal and Bacterial Type Strains, Phase II (KMG-II): from individual species to whole genera.</title>
        <authorList>
            <person name="Goeker M."/>
        </authorList>
    </citation>
    <scope>NUCLEOTIDE SEQUENCE [LARGE SCALE GENOMIC DNA]</scope>
    <source>
        <strain evidence="2 3">DSM 11458</strain>
    </source>
</reference>
<evidence type="ECO:0000313" key="2">
    <source>
        <dbReference type="EMBL" id="RKE96165.1"/>
    </source>
</evidence>
<protein>
    <submittedName>
        <fullName evidence="2">FAD-dependent sensor of blue light</fullName>
    </submittedName>
</protein>
<accession>A0A420DPI8</accession>
<dbReference type="SUPFAM" id="SSF54975">
    <property type="entry name" value="Acylphosphatase/BLUF domain-like"/>
    <property type="match status" value="1"/>
</dbReference>
<dbReference type="STRING" id="1443111.Z949_2702"/>
<dbReference type="GO" id="GO:0009882">
    <property type="term" value="F:blue light photoreceptor activity"/>
    <property type="evidence" value="ECO:0007669"/>
    <property type="project" value="InterPro"/>
</dbReference>
<dbReference type="OrthoDB" id="196105at2"/>
<dbReference type="Pfam" id="PF04940">
    <property type="entry name" value="BLUF"/>
    <property type="match status" value="1"/>
</dbReference>
<dbReference type="InterPro" id="IPR036046">
    <property type="entry name" value="Acylphosphatase-like_dom_sf"/>
</dbReference>
<dbReference type="RefSeq" id="WP_025063115.1">
    <property type="nucleotide sequence ID" value="NZ_RAQK01000001.1"/>
</dbReference>